<feature type="domain" description="Rhodanese" evidence="6">
    <location>
        <begin position="288"/>
        <end position="404"/>
    </location>
</feature>
<feature type="region of interest" description="Disordered" evidence="3">
    <location>
        <begin position="1416"/>
        <end position="1459"/>
    </location>
</feature>
<evidence type="ECO:0000259" key="6">
    <source>
        <dbReference type="PROSITE" id="PS50206"/>
    </source>
</evidence>
<dbReference type="Gene3D" id="3.90.190.10">
    <property type="entry name" value="Protein tyrosine phosphatase superfamily"/>
    <property type="match status" value="1"/>
</dbReference>
<organism evidence="7 8">
    <name type="scientific">Talaromyces pinophilus</name>
    <name type="common">Penicillium pinophilum</name>
    <dbReference type="NCBI Taxonomy" id="128442"/>
    <lineage>
        <taxon>Eukaryota</taxon>
        <taxon>Fungi</taxon>
        <taxon>Dikarya</taxon>
        <taxon>Ascomycota</taxon>
        <taxon>Pezizomycotina</taxon>
        <taxon>Eurotiomycetes</taxon>
        <taxon>Eurotiomycetidae</taxon>
        <taxon>Eurotiales</taxon>
        <taxon>Trichocomaceae</taxon>
        <taxon>Talaromyces</taxon>
        <taxon>Talaromyces sect. Talaromyces</taxon>
    </lineage>
</organism>
<dbReference type="Proteomes" id="UP000053095">
    <property type="component" value="Unassembled WGS sequence"/>
</dbReference>
<feature type="compositionally biased region" description="Polar residues" evidence="3">
    <location>
        <begin position="222"/>
        <end position="254"/>
    </location>
</feature>
<evidence type="ECO:0000313" key="8">
    <source>
        <dbReference type="Proteomes" id="UP000053095"/>
    </source>
</evidence>
<feature type="region of interest" description="Disordered" evidence="3">
    <location>
        <begin position="647"/>
        <end position="667"/>
    </location>
</feature>
<evidence type="ECO:0000259" key="5">
    <source>
        <dbReference type="PROSITE" id="PS50056"/>
    </source>
</evidence>
<proteinExistence type="inferred from homology"/>
<dbReference type="Gene3D" id="3.40.250.10">
    <property type="entry name" value="Rhodanese-like domain"/>
    <property type="match status" value="1"/>
</dbReference>
<dbReference type="PROSITE" id="PS50055">
    <property type="entry name" value="TYR_PHOSPHATASE_PTP"/>
    <property type="match status" value="1"/>
</dbReference>
<dbReference type="PROSITE" id="PS50206">
    <property type="entry name" value="RHODANESE_3"/>
    <property type="match status" value="1"/>
</dbReference>
<evidence type="ECO:0000256" key="2">
    <source>
        <dbReference type="ARBA" id="ARBA00013064"/>
    </source>
</evidence>
<feature type="compositionally biased region" description="Acidic residues" evidence="3">
    <location>
        <begin position="1450"/>
        <end position="1459"/>
    </location>
</feature>
<dbReference type="CDD" id="cd01446">
    <property type="entry name" value="DSP_MapKP"/>
    <property type="match status" value="1"/>
</dbReference>
<feature type="compositionally biased region" description="Polar residues" evidence="3">
    <location>
        <begin position="147"/>
        <end position="158"/>
    </location>
</feature>
<dbReference type="GO" id="GO:0004725">
    <property type="term" value="F:protein tyrosine phosphatase activity"/>
    <property type="evidence" value="ECO:0007669"/>
    <property type="project" value="UniProtKB-EC"/>
</dbReference>
<dbReference type="Pfam" id="PF00581">
    <property type="entry name" value="Rhodanese"/>
    <property type="match status" value="1"/>
</dbReference>
<dbReference type="SUPFAM" id="SSF52799">
    <property type="entry name" value="(Phosphotyrosine protein) phosphatases II"/>
    <property type="match status" value="1"/>
</dbReference>
<dbReference type="PRINTS" id="PR00700">
    <property type="entry name" value="PRTYPHPHTASE"/>
</dbReference>
<evidence type="ECO:0000256" key="3">
    <source>
        <dbReference type="SAM" id="MobiDB-lite"/>
    </source>
</evidence>
<feature type="region of interest" description="Disordered" evidence="3">
    <location>
        <begin position="222"/>
        <end position="265"/>
    </location>
</feature>
<dbReference type="PROSITE" id="PS50056">
    <property type="entry name" value="TYR_PHOSPHATASE_2"/>
    <property type="match status" value="1"/>
</dbReference>
<accession>A0A0B8N006</accession>
<dbReference type="Pfam" id="PF00102">
    <property type="entry name" value="Y_phosphatase"/>
    <property type="match status" value="1"/>
</dbReference>
<evidence type="ECO:0000259" key="4">
    <source>
        <dbReference type="PROSITE" id="PS50055"/>
    </source>
</evidence>
<dbReference type="PANTHER" id="PTHR19134:SF561">
    <property type="entry name" value="PROTEIN TYROSINE PHOSPHATASE 36E, ISOFORM A"/>
    <property type="match status" value="1"/>
</dbReference>
<dbReference type="InterPro" id="IPR001763">
    <property type="entry name" value="Rhodanese-like_dom"/>
</dbReference>
<feature type="domain" description="Tyrosine specific protein phosphatases" evidence="5">
    <location>
        <begin position="719"/>
        <end position="828"/>
    </location>
</feature>
<dbReference type="SMART" id="SM00404">
    <property type="entry name" value="PTPc_motif"/>
    <property type="match status" value="1"/>
</dbReference>
<dbReference type="SMART" id="SM00194">
    <property type="entry name" value="PTPc"/>
    <property type="match status" value="1"/>
</dbReference>
<feature type="domain" description="Tyrosine-protein phosphatase" evidence="4">
    <location>
        <begin position="539"/>
        <end position="839"/>
    </location>
</feature>
<reference evidence="8" key="1">
    <citation type="journal article" date="2015" name="Genome Announc.">
        <title>Draft genome sequence of Talaromyces cellulolyticus strain Y-94, a source of lignocellulosic biomass-degrading enzymes.</title>
        <authorList>
            <person name="Fujii T."/>
            <person name="Koike H."/>
            <person name="Sawayama S."/>
            <person name="Yano S."/>
            <person name="Inoue H."/>
        </authorList>
    </citation>
    <scope>NUCLEOTIDE SEQUENCE [LARGE SCALE GENOMIC DNA]</scope>
    <source>
        <strain evidence="8">Y-94</strain>
    </source>
</reference>
<dbReference type="EMBL" id="DF933799">
    <property type="protein sequence ID" value="GAM33249.1"/>
    <property type="molecule type" value="Genomic_DNA"/>
</dbReference>
<dbReference type="SUPFAM" id="SSF52821">
    <property type="entry name" value="Rhodanese/Cell cycle control phosphatase"/>
    <property type="match status" value="1"/>
</dbReference>
<dbReference type="InterPro" id="IPR029021">
    <property type="entry name" value="Prot-tyrosine_phosphatase-like"/>
</dbReference>
<feature type="region of interest" description="Disordered" evidence="3">
    <location>
        <begin position="1"/>
        <end position="66"/>
    </location>
</feature>
<evidence type="ECO:0000313" key="7">
    <source>
        <dbReference type="EMBL" id="GAM33249.1"/>
    </source>
</evidence>
<keyword evidence="8" id="KW-1185">Reference proteome</keyword>
<feature type="region of interest" description="Disordered" evidence="3">
    <location>
        <begin position="128"/>
        <end position="177"/>
    </location>
</feature>
<feature type="compositionally biased region" description="Basic and acidic residues" evidence="3">
    <location>
        <begin position="132"/>
        <end position="146"/>
    </location>
</feature>
<dbReference type="InterPro" id="IPR016130">
    <property type="entry name" value="Tyr_Pase_AS"/>
</dbReference>
<dbReference type="PROSITE" id="PS00383">
    <property type="entry name" value="TYR_PHOSPHATASE_1"/>
    <property type="match status" value="1"/>
</dbReference>
<feature type="compositionally biased region" description="Basic and acidic residues" evidence="3">
    <location>
        <begin position="647"/>
        <end position="664"/>
    </location>
</feature>
<dbReference type="InterPro" id="IPR000387">
    <property type="entry name" value="Tyr_Pase_dom"/>
</dbReference>
<dbReference type="InterPro" id="IPR003595">
    <property type="entry name" value="Tyr_Pase_cat"/>
</dbReference>
<dbReference type="PANTHER" id="PTHR19134">
    <property type="entry name" value="RECEPTOR-TYPE TYROSINE-PROTEIN PHOSPHATASE"/>
    <property type="match status" value="1"/>
</dbReference>
<dbReference type="InterPro" id="IPR050348">
    <property type="entry name" value="Protein-Tyr_Phosphatase"/>
</dbReference>
<dbReference type="InterPro" id="IPR000242">
    <property type="entry name" value="PTP_cat"/>
</dbReference>
<comment type="similarity">
    <text evidence="1">Belongs to the protein-tyrosine phosphatase family. Non-receptor class subfamily.</text>
</comment>
<protein>
    <recommendedName>
        <fullName evidence="2">protein-tyrosine-phosphatase</fullName>
        <ecNumber evidence="2">3.1.3.48</ecNumber>
    </recommendedName>
</protein>
<dbReference type="EC" id="3.1.3.48" evidence="2"/>
<dbReference type="CDD" id="cd18533">
    <property type="entry name" value="PTP_fungal"/>
    <property type="match status" value="1"/>
</dbReference>
<gene>
    <name evidence="7" type="ORF">TCE0_003r00014</name>
</gene>
<feature type="compositionally biased region" description="Low complexity" evidence="3">
    <location>
        <begin position="1"/>
        <end position="15"/>
    </location>
</feature>
<dbReference type="SMART" id="SM00450">
    <property type="entry name" value="RHOD"/>
    <property type="match status" value="1"/>
</dbReference>
<name>A0A0B8N006_TALPI</name>
<dbReference type="InterPro" id="IPR036873">
    <property type="entry name" value="Rhodanese-like_dom_sf"/>
</dbReference>
<evidence type="ECO:0000256" key="1">
    <source>
        <dbReference type="ARBA" id="ARBA00009649"/>
    </source>
</evidence>
<sequence length="1459" mass="164548">MQSSPTTRQSPSSSPWAADHHSRQLGDIFNTSNSHPIQHAAFNGTMPSPFLFPRDSSDGGGSGGSAVSTNYFGLPVDNYGSPPGSNPGPHTKKNWDMLSQSYSSIPSPRLQKVSPNPAQTHMISLVGSVSRAGEEGPSRTGDRTSHDATTNRPSLRPNTRSHRSFGPEVQTDGLLKPHNSHMDIDVHTSPMQISPVETQRGQLNQVSSFGFPNTYSPDIYQSTPGTNARSENNRHGNISLSLPGTTHSPLPNSTGEDRRRADTLPIPTDQLPISFISVDDCQRLLQAAPETTLLLDIRPYPQFSQANIMESLNLCIPTTLLKRPSFNTEKLKDTFTNESEKRKFLSWRQSAYIIVYDSNTEQSRDATLLMNVLKKFKVEGWRGEGRILRGGFTAFATRFPNQIRRQRQNNAKPSGMQTGPMSLNLASTVPVAGGCSLPDAGSAEPFFSNIRQNMDLVGGVGQVPIKIPNALTPEHSKHLPQWLRKASAYEDKGHDVSQKFLKIEQRELHRMREALDSHANYDEKSSTKFRVAGIEKGSKNRYNDIYPFDHSRVRLQDVPSGACDYINANHVRAKHTNKTYIATQAPIPDTFADFWRVIWEHDVRVIVALTAEMERGQIKCHPYWNTNSYGPFKVKALGERRVYVDLEQDTKSPQRPSASEKKLSSEGLFTSGDERPYILVRHFTLSHSDYPFQPIREITQLQYSYWPDFGTTSQPSHLLKLIEQCNKITRRSSTIKFSAEDAEPPGLRPIVVHCSAGCGRTGTFCTVDSVLDMLKQQRTKRATNDDSRKNNNDNEKWIYDDSTDLVAKTVEDFRTQRPSMVQNLTYLQAALTCRTLYTIASSSRDVILHHMKTNPGSGFRKQTDQKSDDNAERLTTRELFLLLRRGASEHLLYGESGFDHTIYTFDGKVIDISASSLCNKKDEKAIALVFKGDDRIYHCLAGADGRIQIENTQTCSLPFLMPLLNAERVNIIKSTYATDHKHLLGILVKADEQSSKTYDDDAESAPSFFSQELQREREQTQKAYFMLFLEATPRQPVRAGDYRMTICEIEAENDFKVNAVAAKDHQGFAISWEQINGSTHNVEMYNACWDARHRYNLPMPRGYSFTSYKSTKFLDEQGLWVAGRTPDNIELSRHEEVSSLGAVADLRFNDSKQLLHTHRGSAMFGYYHNFDYQDTTDSPILPLSAHRNYANVRLGESLALSFAVEIPFFATHDTRTLQGGLPVCHWRYLSYGISAYRVDGHTMACLFISHTSVNSFRCTHQTNLERGRRLSRWLPVARLCDYPDSSVSTIGCRFAVSPNSTRIAAIQWDTLYVWPLNPEEVIWFDLSDYYPPAWRSGDRLDDNDMIELRPVIIRMEAVCFKVMFTENDDVIVGLTDRGLMTWDLRSQARRRRSTLNLDVEHVPVLEHEPLLAEDYPEYDSREAEFLPEDAGNSAGESAEESADDRMSVDSTEDSAEDSD</sequence>